<reference evidence="1" key="1">
    <citation type="submission" date="2023-04" db="EMBL/GenBank/DDBJ databases">
        <title>Draft Genome sequencing of Naganishia species isolated from polar environments using Oxford Nanopore Technology.</title>
        <authorList>
            <person name="Leo P."/>
            <person name="Venkateswaran K."/>
        </authorList>
    </citation>
    <scope>NUCLEOTIDE SEQUENCE</scope>
    <source>
        <strain evidence="1">MNA-CCFEE 5261</strain>
    </source>
</reference>
<dbReference type="EMBL" id="JASBWR010000128">
    <property type="protein sequence ID" value="KAJ9093034.1"/>
    <property type="molecule type" value="Genomic_DNA"/>
</dbReference>
<evidence type="ECO:0000313" key="2">
    <source>
        <dbReference type="Proteomes" id="UP001241377"/>
    </source>
</evidence>
<comment type="caution">
    <text evidence="1">The sequence shown here is derived from an EMBL/GenBank/DDBJ whole genome shotgun (WGS) entry which is preliminary data.</text>
</comment>
<protein>
    <submittedName>
        <fullName evidence="1">Uncharacterized protein</fullName>
    </submittedName>
</protein>
<gene>
    <name evidence="1" type="ORF">QFC19_008529</name>
</gene>
<organism evidence="1 2">
    <name type="scientific">Naganishia cerealis</name>
    <dbReference type="NCBI Taxonomy" id="610337"/>
    <lineage>
        <taxon>Eukaryota</taxon>
        <taxon>Fungi</taxon>
        <taxon>Dikarya</taxon>
        <taxon>Basidiomycota</taxon>
        <taxon>Agaricomycotina</taxon>
        <taxon>Tremellomycetes</taxon>
        <taxon>Filobasidiales</taxon>
        <taxon>Filobasidiaceae</taxon>
        <taxon>Naganishia</taxon>
    </lineage>
</organism>
<keyword evidence="2" id="KW-1185">Reference proteome</keyword>
<proteinExistence type="predicted"/>
<name>A0ACC2V1G6_9TREE</name>
<accession>A0ACC2V1G6</accession>
<dbReference type="Proteomes" id="UP001241377">
    <property type="component" value="Unassembled WGS sequence"/>
</dbReference>
<sequence length="171" mass="19674">MEYLTSLPKDTSKAYTSIYGLEYAHPVKYYDFHVYYVGHNSQSVAEATKLRNKLLKEFEEEGKEGSIIVKKLKNDNVIGPHVTHFWEVDVVRPEIFVRLLSWFQLYHGTLSVLIHPQTGEDLLDHTSRALWLGKPLPIIESVFSNVDKGIPEFGVPGGKRLTAQEFDERRK</sequence>
<evidence type="ECO:0000313" key="1">
    <source>
        <dbReference type="EMBL" id="KAJ9093034.1"/>
    </source>
</evidence>